<gene>
    <name evidence="2" type="ORF">EYF80_030984</name>
</gene>
<organism evidence="2 3">
    <name type="scientific">Liparis tanakae</name>
    <name type="common">Tanaka's snailfish</name>
    <dbReference type="NCBI Taxonomy" id="230148"/>
    <lineage>
        <taxon>Eukaryota</taxon>
        <taxon>Metazoa</taxon>
        <taxon>Chordata</taxon>
        <taxon>Craniata</taxon>
        <taxon>Vertebrata</taxon>
        <taxon>Euteleostomi</taxon>
        <taxon>Actinopterygii</taxon>
        <taxon>Neopterygii</taxon>
        <taxon>Teleostei</taxon>
        <taxon>Neoteleostei</taxon>
        <taxon>Acanthomorphata</taxon>
        <taxon>Eupercaria</taxon>
        <taxon>Perciformes</taxon>
        <taxon>Cottioidei</taxon>
        <taxon>Cottales</taxon>
        <taxon>Liparidae</taxon>
        <taxon>Liparis</taxon>
    </lineage>
</organism>
<evidence type="ECO:0000313" key="2">
    <source>
        <dbReference type="EMBL" id="TNN58835.1"/>
    </source>
</evidence>
<feature type="region of interest" description="Disordered" evidence="1">
    <location>
        <begin position="33"/>
        <end position="52"/>
    </location>
</feature>
<dbReference type="AlphaFoldDB" id="A0A4Z2H0F3"/>
<accession>A0A4Z2H0F3</accession>
<evidence type="ECO:0000313" key="3">
    <source>
        <dbReference type="Proteomes" id="UP000314294"/>
    </source>
</evidence>
<keyword evidence="3" id="KW-1185">Reference proteome</keyword>
<sequence length="78" mass="7882">MKPPGNRGLVSRSAPVVLTGGLGAARPTFLSVKPGGVGSNINTEERSGPGLLEHGLRLSSVGMLAQEAVAAPRSRHGV</sequence>
<evidence type="ECO:0000256" key="1">
    <source>
        <dbReference type="SAM" id="MobiDB-lite"/>
    </source>
</evidence>
<dbReference type="Proteomes" id="UP000314294">
    <property type="component" value="Unassembled WGS sequence"/>
</dbReference>
<proteinExistence type="predicted"/>
<name>A0A4Z2H0F3_9TELE</name>
<comment type="caution">
    <text evidence="2">The sequence shown here is derived from an EMBL/GenBank/DDBJ whole genome shotgun (WGS) entry which is preliminary data.</text>
</comment>
<dbReference type="EMBL" id="SRLO01000370">
    <property type="protein sequence ID" value="TNN58835.1"/>
    <property type="molecule type" value="Genomic_DNA"/>
</dbReference>
<reference evidence="2 3" key="1">
    <citation type="submission" date="2019-03" db="EMBL/GenBank/DDBJ databases">
        <title>First draft genome of Liparis tanakae, snailfish: a comprehensive survey of snailfish specific genes.</title>
        <authorList>
            <person name="Kim W."/>
            <person name="Song I."/>
            <person name="Jeong J.-H."/>
            <person name="Kim D."/>
            <person name="Kim S."/>
            <person name="Ryu S."/>
            <person name="Song J.Y."/>
            <person name="Lee S.K."/>
        </authorList>
    </citation>
    <scope>NUCLEOTIDE SEQUENCE [LARGE SCALE GENOMIC DNA]</scope>
    <source>
        <tissue evidence="2">Muscle</tissue>
    </source>
</reference>
<protein>
    <submittedName>
        <fullName evidence="2">Uncharacterized protein</fullName>
    </submittedName>
</protein>